<evidence type="ECO:0000313" key="2">
    <source>
        <dbReference type="Proteomes" id="UP000054408"/>
    </source>
</evidence>
<dbReference type="EMBL" id="GL349443">
    <property type="protein sequence ID" value="KNC46621.1"/>
    <property type="molecule type" value="Genomic_DNA"/>
</dbReference>
<dbReference type="OrthoDB" id="417678at2759"/>
<proteinExistence type="predicted"/>
<dbReference type="PANTHER" id="PTHR36960:SF1">
    <property type="entry name" value="SI:DKEY-32E6.3"/>
    <property type="match status" value="1"/>
</dbReference>
<dbReference type="Proteomes" id="UP000054408">
    <property type="component" value="Unassembled WGS sequence"/>
</dbReference>
<dbReference type="STRING" id="461836.A0A0L0D372"/>
<accession>A0A0L0D372</accession>
<dbReference type="PANTHER" id="PTHR36960">
    <property type="entry name" value="SI:DKEY-32E6.3"/>
    <property type="match status" value="1"/>
</dbReference>
<dbReference type="AlphaFoldDB" id="A0A0L0D372"/>
<gene>
    <name evidence="1" type="ORF">AMSG_03057</name>
</gene>
<reference evidence="1 2" key="1">
    <citation type="submission" date="2010-05" db="EMBL/GenBank/DDBJ databases">
        <title>The Genome Sequence of Thecamonas trahens ATCC 50062.</title>
        <authorList>
            <consortium name="The Broad Institute Genome Sequencing Platform"/>
            <person name="Russ C."/>
            <person name="Cuomo C."/>
            <person name="Shea T."/>
            <person name="Young S.K."/>
            <person name="Zeng Q."/>
            <person name="Koehrsen M."/>
            <person name="Haas B."/>
            <person name="Borodovsky M."/>
            <person name="Guigo R."/>
            <person name="Alvarado L."/>
            <person name="Berlin A."/>
            <person name="Bochicchio J."/>
            <person name="Borenstein D."/>
            <person name="Chapman S."/>
            <person name="Chen Z."/>
            <person name="Freedman E."/>
            <person name="Gellesch M."/>
            <person name="Goldberg J."/>
            <person name="Griggs A."/>
            <person name="Gujja S."/>
            <person name="Heilman E."/>
            <person name="Heiman D."/>
            <person name="Hepburn T."/>
            <person name="Howarth C."/>
            <person name="Jen D."/>
            <person name="Larson L."/>
            <person name="Mehta T."/>
            <person name="Park D."/>
            <person name="Pearson M."/>
            <person name="Roberts A."/>
            <person name="Saif S."/>
            <person name="Shenoy N."/>
            <person name="Sisk P."/>
            <person name="Stolte C."/>
            <person name="Sykes S."/>
            <person name="Thomson T."/>
            <person name="Walk T."/>
            <person name="White J."/>
            <person name="Yandava C."/>
            <person name="Burger G."/>
            <person name="Gray M.W."/>
            <person name="Holland P.W.H."/>
            <person name="King N."/>
            <person name="Lang F.B.F."/>
            <person name="Roger A.J."/>
            <person name="Ruiz-Trillo I."/>
            <person name="Lander E."/>
            <person name="Nusbaum C."/>
        </authorList>
    </citation>
    <scope>NUCLEOTIDE SEQUENCE [LARGE SCALE GENOMIC DNA]</scope>
    <source>
        <strain evidence="1 2">ATCC 50062</strain>
    </source>
</reference>
<keyword evidence="2" id="KW-1185">Reference proteome</keyword>
<dbReference type="eggNOG" id="ENOG502QR8K">
    <property type="taxonomic scope" value="Eukaryota"/>
</dbReference>
<protein>
    <submittedName>
        <fullName evidence="1">Uncharacterized protein</fullName>
    </submittedName>
</protein>
<evidence type="ECO:0000313" key="1">
    <source>
        <dbReference type="EMBL" id="KNC46621.1"/>
    </source>
</evidence>
<sequence length="376" mass="40480">MAAEGHTYVLFMDVNKTILMADPAGGKTVDDVVNDVIAEQAWGRTVPGTEADSAAFELAHPELVFERPTETDGAELSYVDWVRAFHPEVAATRAAAGHVAAKDVRRKHVKAFTRHGAPGAQFAATAQKLIDGIGEHLIVTSFLKALVDLEAKRAAAVVPFNIKLVFRTFGTDLPEIIPQFNAFCDGNDPRFPGVSLPAYKIDPATQVGSFHRHGAGLCVLGTQKRVISEAGHLSGEETSEPVSADRTMLALDGTFLDALLALMPGPVGSFALRDDYSAWSAAKWHPSGGKFFPVVIEPASAGITTAFFDDNINYADDASVDNIVCPVDAASGDVLPVEPQLRKTMIRVDPLSIVLDDDYYINLWARVYARFGQDTA</sequence>
<dbReference type="GeneID" id="25562693"/>
<dbReference type="OMA" id="CEGAVSY"/>
<dbReference type="RefSeq" id="XP_013760394.1">
    <property type="nucleotide sequence ID" value="XM_013904940.1"/>
</dbReference>
<organism evidence="1 2">
    <name type="scientific">Thecamonas trahens ATCC 50062</name>
    <dbReference type="NCBI Taxonomy" id="461836"/>
    <lineage>
        <taxon>Eukaryota</taxon>
        <taxon>Apusozoa</taxon>
        <taxon>Apusomonadida</taxon>
        <taxon>Apusomonadidae</taxon>
        <taxon>Thecamonas</taxon>
    </lineage>
</organism>
<name>A0A0L0D372_THETB</name>